<evidence type="ECO:0000313" key="3">
    <source>
        <dbReference type="Proteomes" id="UP000005038"/>
    </source>
</evidence>
<feature type="transmembrane region" description="Helical" evidence="1">
    <location>
        <begin position="45"/>
        <end position="65"/>
    </location>
</feature>
<sequence>MSHDNPSDRTHAGDGRRSVGLALLGVVAIAIAVWGLAGSPDLPSASVIGWVVIGVGLVAGLVLLVSGARR</sequence>
<evidence type="ECO:0000313" key="2">
    <source>
        <dbReference type="EMBL" id="GAB34510.1"/>
    </source>
</evidence>
<name>H5TM02_GORO1</name>
<dbReference type="Proteomes" id="UP000005038">
    <property type="component" value="Unassembled WGS sequence"/>
</dbReference>
<keyword evidence="1" id="KW-0812">Transmembrane</keyword>
<dbReference type="AlphaFoldDB" id="H5TM02"/>
<organism evidence="2 3">
    <name type="scientific">Gordonia otitidis (strain DSM 44809 / CCUG 52243 / JCM 12355 / NBRC 100426 / IFM 10032)</name>
    <dbReference type="NCBI Taxonomy" id="1108044"/>
    <lineage>
        <taxon>Bacteria</taxon>
        <taxon>Bacillati</taxon>
        <taxon>Actinomycetota</taxon>
        <taxon>Actinomycetes</taxon>
        <taxon>Mycobacteriales</taxon>
        <taxon>Gordoniaceae</taxon>
        <taxon>Gordonia</taxon>
    </lineage>
</organism>
<protein>
    <submittedName>
        <fullName evidence="2">Uncharacterized protein</fullName>
    </submittedName>
</protein>
<keyword evidence="1" id="KW-0472">Membrane</keyword>
<dbReference type="EMBL" id="BAFB01000111">
    <property type="protein sequence ID" value="GAB34510.1"/>
    <property type="molecule type" value="Genomic_DNA"/>
</dbReference>
<dbReference type="STRING" id="1108044.GOOTI_111_00390"/>
<reference evidence="2" key="1">
    <citation type="submission" date="2012-02" db="EMBL/GenBank/DDBJ databases">
        <title>Whole genome shotgun sequence of Gordonia otitidis NBRC 100426.</title>
        <authorList>
            <person name="Yoshida I."/>
            <person name="Hosoyama A."/>
            <person name="Tsuchikane K."/>
            <person name="Katsumata H."/>
            <person name="Yamazaki S."/>
            <person name="Fujita N."/>
        </authorList>
    </citation>
    <scope>NUCLEOTIDE SEQUENCE [LARGE SCALE GENOMIC DNA]</scope>
    <source>
        <strain evidence="2">NBRC 100426</strain>
    </source>
</reference>
<evidence type="ECO:0000256" key="1">
    <source>
        <dbReference type="SAM" id="Phobius"/>
    </source>
</evidence>
<proteinExistence type="predicted"/>
<dbReference type="RefSeq" id="WP_007238746.1">
    <property type="nucleotide sequence ID" value="NZ_BAFB01000111.1"/>
</dbReference>
<keyword evidence="1" id="KW-1133">Transmembrane helix</keyword>
<accession>H5TM02</accession>
<feature type="transmembrane region" description="Helical" evidence="1">
    <location>
        <begin position="21"/>
        <end position="39"/>
    </location>
</feature>
<comment type="caution">
    <text evidence="2">The sequence shown here is derived from an EMBL/GenBank/DDBJ whole genome shotgun (WGS) entry which is preliminary data.</text>
</comment>
<gene>
    <name evidence="2" type="ORF">GOOTI_111_00390</name>
</gene>
<keyword evidence="3" id="KW-1185">Reference proteome</keyword>